<comment type="subunit">
    <text evidence="2">Heterodimer of a B chain and an A chain linked by two disulfide bonds.</text>
</comment>
<organism evidence="9 10">
    <name type="scientific">Parnassius mnemosyne</name>
    <name type="common">clouded apollo</name>
    <dbReference type="NCBI Taxonomy" id="213953"/>
    <lineage>
        <taxon>Eukaryota</taxon>
        <taxon>Metazoa</taxon>
        <taxon>Ecdysozoa</taxon>
        <taxon>Arthropoda</taxon>
        <taxon>Hexapoda</taxon>
        <taxon>Insecta</taxon>
        <taxon>Pterygota</taxon>
        <taxon>Neoptera</taxon>
        <taxon>Endopterygota</taxon>
        <taxon>Lepidoptera</taxon>
        <taxon>Glossata</taxon>
        <taxon>Ditrysia</taxon>
        <taxon>Papilionoidea</taxon>
        <taxon>Papilionidae</taxon>
        <taxon>Parnassiinae</taxon>
        <taxon>Parnassini</taxon>
        <taxon>Parnassius</taxon>
        <taxon>Driopa</taxon>
    </lineage>
</organism>
<sequence length="124" mass="13981">MLQKTFAFITLSLLISTCCGHIGSQISLQDVRDMKPQKYCGPTLAKTLALLCYDESAGVGKRAEYNSVYNAIMPPFYKEQEIAYWPWLSPEKARSMGLPSRGKRYVVDECCFKACSVDELLSYC</sequence>
<dbReference type="InterPro" id="IPR036438">
    <property type="entry name" value="Insulin-like_sf"/>
</dbReference>
<dbReference type="PANTHER" id="PTHR13647">
    <property type="entry name" value="INSULIN-LIKE PEPTIDE 2-RELATED"/>
    <property type="match status" value="1"/>
</dbReference>
<keyword evidence="10" id="KW-1185">Reference proteome</keyword>
<dbReference type="Gene3D" id="1.10.100.10">
    <property type="entry name" value="Insulin-like"/>
    <property type="match status" value="1"/>
</dbReference>
<evidence type="ECO:0000313" key="9">
    <source>
        <dbReference type="EMBL" id="CAK1583430.1"/>
    </source>
</evidence>
<keyword evidence="5" id="KW-1015">Disulfide bond</keyword>
<evidence type="ECO:0000256" key="5">
    <source>
        <dbReference type="ARBA" id="ARBA00023157"/>
    </source>
</evidence>
<keyword evidence="3" id="KW-0165">Cleavage on pair of basic residues</keyword>
<keyword evidence="4 7" id="KW-0732">Signal</keyword>
<feature type="signal peptide" evidence="7">
    <location>
        <begin position="1"/>
        <end position="20"/>
    </location>
</feature>
<evidence type="ECO:0000256" key="2">
    <source>
        <dbReference type="ARBA" id="ARBA00011207"/>
    </source>
</evidence>
<proteinExistence type="inferred from homology"/>
<dbReference type="InterPro" id="IPR016179">
    <property type="entry name" value="Insulin-like"/>
</dbReference>
<keyword evidence="6" id="KW-0964">Secreted</keyword>
<dbReference type="GO" id="GO:0005576">
    <property type="term" value="C:extracellular region"/>
    <property type="evidence" value="ECO:0007669"/>
    <property type="project" value="UniProtKB-SubCell"/>
</dbReference>
<comment type="caution">
    <text evidence="9">The sequence shown here is derived from an EMBL/GenBank/DDBJ whole genome shotgun (WGS) entry which is preliminary data.</text>
</comment>
<evidence type="ECO:0000256" key="7">
    <source>
        <dbReference type="SAM" id="SignalP"/>
    </source>
</evidence>
<dbReference type="InterPro" id="IPR022353">
    <property type="entry name" value="Insulin_CS"/>
</dbReference>
<accession>A0AAV1KK43</accession>
<comment type="similarity">
    <text evidence="1 6">Belongs to the insulin family.</text>
</comment>
<dbReference type="SMART" id="SM00078">
    <property type="entry name" value="IlGF"/>
    <property type="match status" value="1"/>
</dbReference>
<comment type="subcellular location">
    <subcellularLocation>
        <location evidence="6">Secreted</location>
    </subcellularLocation>
</comment>
<dbReference type="SUPFAM" id="SSF56994">
    <property type="entry name" value="Insulin-like"/>
    <property type="match status" value="1"/>
</dbReference>
<dbReference type="InterPro" id="IPR022352">
    <property type="entry name" value="Ins/IGF/rlx"/>
</dbReference>
<dbReference type="GO" id="GO:0005179">
    <property type="term" value="F:hormone activity"/>
    <property type="evidence" value="ECO:0007669"/>
    <property type="project" value="InterPro"/>
</dbReference>
<dbReference type="Proteomes" id="UP001314205">
    <property type="component" value="Unassembled WGS sequence"/>
</dbReference>
<evidence type="ECO:0000256" key="6">
    <source>
        <dbReference type="RuleBase" id="RU000406"/>
    </source>
</evidence>
<dbReference type="PANTHER" id="PTHR13647:SF4">
    <property type="entry name" value="INSULIN-LIKE PEPTIDE 1-RELATED"/>
    <property type="match status" value="1"/>
</dbReference>
<dbReference type="Pfam" id="PF00049">
    <property type="entry name" value="Insulin"/>
    <property type="match status" value="1"/>
</dbReference>
<evidence type="ECO:0000259" key="8">
    <source>
        <dbReference type="SMART" id="SM00078"/>
    </source>
</evidence>
<reference evidence="9 10" key="1">
    <citation type="submission" date="2023-11" db="EMBL/GenBank/DDBJ databases">
        <authorList>
            <person name="Hedman E."/>
            <person name="Englund M."/>
            <person name="Stromberg M."/>
            <person name="Nyberg Akerstrom W."/>
            <person name="Nylinder S."/>
            <person name="Jareborg N."/>
            <person name="Kallberg Y."/>
            <person name="Kronander E."/>
        </authorList>
    </citation>
    <scope>NUCLEOTIDE SEQUENCE [LARGE SCALE GENOMIC DNA]</scope>
</reference>
<evidence type="ECO:0000313" key="10">
    <source>
        <dbReference type="Proteomes" id="UP001314205"/>
    </source>
</evidence>
<feature type="domain" description="Insulin-like" evidence="8">
    <location>
        <begin position="37"/>
        <end position="124"/>
    </location>
</feature>
<gene>
    <name evidence="9" type="ORF">PARMNEM_LOCUS4825</name>
</gene>
<evidence type="ECO:0000256" key="4">
    <source>
        <dbReference type="ARBA" id="ARBA00022729"/>
    </source>
</evidence>
<protein>
    <recommendedName>
        <fullName evidence="8">Insulin-like domain-containing protein</fullName>
    </recommendedName>
</protein>
<evidence type="ECO:0000256" key="1">
    <source>
        <dbReference type="ARBA" id="ARBA00009034"/>
    </source>
</evidence>
<evidence type="ECO:0000256" key="3">
    <source>
        <dbReference type="ARBA" id="ARBA00022685"/>
    </source>
</evidence>
<dbReference type="CDD" id="cd04366">
    <property type="entry name" value="IlGF_insulin_bombyxin_like"/>
    <property type="match status" value="1"/>
</dbReference>
<dbReference type="PROSITE" id="PS00262">
    <property type="entry name" value="INSULIN"/>
    <property type="match status" value="1"/>
</dbReference>
<dbReference type="PRINTS" id="PR00276">
    <property type="entry name" value="INSULINFAMLY"/>
</dbReference>
<dbReference type="AlphaFoldDB" id="A0AAV1KK43"/>
<name>A0AAV1KK43_9NEOP</name>
<feature type="chain" id="PRO_5043897882" description="Insulin-like domain-containing protein" evidence="7">
    <location>
        <begin position="21"/>
        <end position="124"/>
    </location>
</feature>
<dbReference type="EMBL" id="CAVLGL010000057">
    <property type="protein sequence ID" value="CAK1583430.1"/>
    <property type="molecule type" value="Genomic_DNA"/>
</dbReference>